<evidence type="ECO:0008006" key="6">
    <source>
        <dbReference type="Google" id="ProtNLM"/>
    </source>
</evidence>
<dbReference type="PRINTS" id="PR00320">
    <property type="entry name" value="GPROTEINBRPT"/>
</dbReference>
<dbReference type="EMBL" id="KB932201">
    <property type="protein sequence ID" value="KCV72770.1"/>
    <property type="molecule type" value="Genomic_DNA"/>
</dbReference>
<dbReference type="PROSITE" id="PS50082">
    <property type="entry name" value="WD_REPEATS_2"/>
    <property type="match status" value="5"/>
</dbReference>
<dbReference type="InterPro" id="IPR015943">
    <property type="entry name" value="WD40/YVTN_repeat-like_dom_sf"/>
</dbReference>
<dbReference type="PANTHER" id="PTHR44090:SF1">
    <property type="entry name" value="SUPERKILLER COMPLEX PROTEIN 8"/>
    <property type="match status" value="1"/>
</dbReference>
<dbReference type="PROSITE" id="PS50294">
    <property type="entry name" value="WD_REPEATS_REGION"/>
    <property type="match status" value="3"/>
</dbReference>
<protein>
    <recommendedName>
        <fullName evidence="6">Anaphase-promoting complex subunit 4 WD40 domain-containing protein</fullName>
    </recommendedName>
</protein>
<dbReference type="SMART" id="SM00320">
    <property type="entry name" value="WD40"/>
    <property type="match status" value="7"/>
</dbReference>
<feature type="repeat" description="WD" evidence="3">
    <location>
        <begin position="191"/>
        <end position="232"/>
    </location>
</feature>
<evidence type="ECO:0000256" key="1">
    <source>
        <dbReference type="ARBA" id="ARBA00022574"/>
    </source>
</evidence>
<dbReference type="SUPFAM" id="SSF50978">
    <property type="entry name" value="WD40 repeat-like"/>
    <property type="match status" value="1"/>
</dbReference>
<keyword evidence="1 3" id="KW-0853">WD repeat</keyword>
<reference evidence="4" key="1">
    <citation type="submission" date="2013-04" db="EMBL/GenBank/DDBJ databases">
        <title>The Genome Sequence of Fonticula alba ATCC 38817.</title>
        <authorList>
            <consortium name="The Broad Institute Genomics Platform"/>
            <person name="Russ C."/>
            <person name="Cuomo C."/>
            <person name="Burger G."/>
            <person name="Gray M.W."/>
            <person name="Holland P.W.H."/>
            <person name="King N."/>
            <person name="Lang F.B.F."/>
            <person name="Roger A.J."/>
            <person name="Ruiz-Trillo I."/>
            <person name="Brown M."/>
            <person name="Walker B."/>
            <person name="Young S."/>
            <person name="Zeng Q."/>
            <person name="Gargeya S."/>
            <person name="Fitzgerald M."/>
            <person name="Haas B."/>
            <person name="Abouelleil A."/>
            <person name="Allen A.W."/>
            <person name="Alvarado L."/>
            <person name="Arachchi H.M."/>
            <person name="Berlin A.M."/>
            <person name="Chapman S.B."/>
            <person name="Gainer-Dewar J."/>
            <person name="Goldberg J."/>
            <person name="Griggs A."/>
            <person name="Gujja S."/>
            <person name="Hansen M."/>
            <person name="Howarth C."/>
            <person name="Imamovic A."/>
            <person name="Ireland A."/>
            <person name="Larimer J."/>
            <person name="McCowan C."/>
            <person name="Murphy C."/>
            <person name="Pearson M."/>
            <person name="Poon T.W."/>
            <person name="Priest M."/>
            <person name="Roberts A."/>
            <person name="Saif S."/>
            <person name="Shea T."/>
            <person name="Sisk P."/>
            <person name="Sykes S."/>
            <person name="Wortman J."/>
            <person name="Nusbaum C."/>
            <person name="Birren B."/>
        </authorList>
    </citation>
    <scope>NUCLEOTIDE SEQUENCE [LARGE SCALE GENOMIC DNA]</scope>
    <source>
        <strain evidence="4">ATCC 38817</strain>
    </source>
</reference>
<organism evidence="4">
    <name type="scientific">Fonticula alba</name>
    <name type="common">Slime mold</name>
    <dbReference type="NCBI Taxonomy" id="691883"/>
    <lineage>
        <taxon>Eukaryota</taxon>
        <taxon>Rotosphaerida</taxon>
        <taxon>Fonticulaceae</taxon>
        <taxon>Fonticula</taxon>
    </lineage>
</organism>
<feature type="repeat" description="WD" evidence="3">
    <location>
        <begin position="339"/>
        <end position="374"/>
    </location>
</feature>
<proteinExistence type="predicted"/>
<sequence>MFTTLSKVQNAHKGPIWSCTWVPAQAATLPSFVATGSVDETVSLWDPESFNKVHDAKTRSAGGLAINSIVASADGKRIITSSLDNQITVLSVGGATATLESNGDSLVDEAASKQKDDSTPAVRKSAQGDYTVALTATHKIAAGPAESWTVCLSPCGTQIASGTPAGNVNIWQIPPAGAPGSVVEITDKRTINVSNRLVLSVAWSSDGTLIAAGMENGSIALYNIERGQPLPTINDAHSGPVRTVAFSPDSSTLLTGSDDGTLVLHDVNVGSKISTFTGHTSWVLSAAFQPHTDTIKSPNQFISSSADGSVRVWDAQGSSLHVSNTASKNTDSGGCLFSFKEHTDQVWAVSWDPTTCRRAVSVGDDGAIVFYKIN</sequence>
<dbReference type="AlphaFoldDB" id="A0A058ZED7"/>
<keyword evidence="5" id="KW-1185">Reference proteome</keyword>
<evidence type="ECO:0000256" key="2">
    <source>
        <dbReference type="ARBA" id="ARBA00022737"/>
    </source>
</evidence>
<dbReference type="GeneID" id="20525074"/>
<dbReference type="InterPro" id="IPR051510">
    <property type="entry name" value="SKI8"/>
</dbReference>
<dbReference type="RefSeq" id="XP_009492471.1">
    <property type="nucleotide sequence ID" value="XM_009494196.1"/>
</dbReference>
<dbReference type="InterPro" id="IPR001680">
    <property type="entry name" value="WD40_rpt"/>
</dbReference>
<dbReference type="CDD" id="cd00200">
    <property type="entry name" value="WD40"/>
    <property type="match status" value="1"/>
</dbReference>
<dbReference type="eggNOG" id="KOG4155">
    <property type="taxonomic scope" value="Eukaryota"/>
</dbReference>
<dbReference type="GO" id="GO:0016593">
    <property type="term" value="C:Cdc73/Paf1 complex"/>
    <property type="evidence" value="ECO:0007669"/>
    <property type="project" value="TreeGrafter"/>
</dbReference>
<evidence type="ECO:0000256" key="3">
    <source>
        <dbReference type="PROSITE-ProRule" id="PRU00221"/>
    </source>
</evidence>
<accession>A0A058ZED7</accession>
<dbReference type="PANTHER" id="PTHR44090">
    <property type="entry name" value="WD REPEAT-CONTAINING PROTEIN 61"/>
    <property type="match status" value="1"/>
</dbReference>
<name>A0A058ZED7_FONAL</name>
<dbReference type="Pfam" id="PF00400">
    <property type="entry name" value="WD40"/>
    <property type="match status" value="5"/>
</dbReference>
<feature type="repeat" description="WD" evidence="3">
    <location>
        <begin position="9"/>
        <end position="55"/>
    </location>
</feature>
<gene>
    <name evidence="4" type="ORF">H696_00349</name>
</gene>
<dbReference type="InterPro" id="IPR036322">
    <property type="entry name" value="WD40_repeat_dom_sf"/>
</dbReference>
<feature type="repeat" description="WD" evidence="3">
    <location>
        <begin position="276"/>
        <end position="323"/>
    </location>
</feature>
<dbReference type="STRING" id="691883.A0A058ZED7"/>
<dbReference type="Proteomes" id="UP000030693">
    <property type="component" value="Unassembled WGS sequence"/>
</dbReference>
<keyword evidence="2" id="KW-0677">Repeat</keyword>
<feature type="repeat" description="WD" evidence="3">
    <location>
        <begin position="234"/>
        <end position="275"/>
    </location>
</feature>
<evidence type="ECO:0000313" key="4">
    <source>
        <dbReference type="EMBL" id="KCV72770.1"/>
    </source>
</evidence>
<dbReference type="OrthoDB" id="17410at2759"/>
<dbReference type="InterPro" id="IPR020472">
    <property type="entry name" value="WD40_PAC1"/>
</dbReference>
<evidence type="ECO:0000313" key="5">
    <source>
        <dbReference type="Proteomes" id="UP000030693"/>
    </source>
</evidence>
<dbReference type="Gene3D" id="2.130.10.10">
    <property type="entry name" value="YVTN repeat-like/Quinoprotein amine dehydrogenase"/>
    <property type="match status" value="2"/>
</dbReference>